<feature type="transmembrane region" description="Helical" evidence="2">
    <location>
        <begin position="23"/>
        <end position="47"/>
    </location>
</feature>
<sequence length="233" mass="24734">MTEETTTPSPATPDSADSGGRSLVLGCLGCGGLALVGVLVLVVRLAWSSWGATDFPRVAPEEMAGRALRYSQEAYDVMGFTRPVQPGAGRAGAGTEDTFSADPCYDGGLLGLEDKTVGGAYRLYHSWALDRVPESRAVPGLRRLHQRLKDEGWVISSYRAGGKGEDAELYAQRDGGEEQMSFDWYAHRQYFSGGAGVPCAYDPAWTGSDADSYDPDSAADSLTPPVLGPSSGR</sequence>
<evidence type="ECO:0000313" key="3">
    <source>
        <dbReference type="EMBL" id="TQK97316.1"/>
    </source>
</evidence>
<protein>
    <submittedName>
        <fullName evidence="3">Uncharacterized protein</fullName>
    </submittedName>
</protein>
<comment type="caution">
    <text evidence="3">The sequence shown here is derived from an EMBL/GenBank/DDBJ whole genome shotgun (WGS) entry which is preliminary data.</text>
</comment>
<keyword evidence="2" id="KW-1133">Transmembrane helix</keyword>
<dbReference type="AlphaFoldDB" id="A0A542UE49"/>
<evidence type="ECO:0000313" key="4">
    <source>
        <dbReference type="Proteomes" id="UP000318103"/>
    </source>
</evidence>
<dbReference type="EMBL" id="VFNX01000001">
    <property type="protein sequence ID" value="TQK97316.1"/>
    <property type="molecule type" value="Genomic_DNA"/>
</dbReference>
<keyword evidence="2" id="KW-0812">Transmembrane</keyword>
<evidence type="ECO:0000256" key="2">
    <source>
        <dbReference type="SAM" id="Phobius"/>
    </source>
</evidence>
<gene>
    <name evidence="3" type="ORF">FB563_2279</name>
</gene>
<keyword evidence="2" id="KW-0472">Membrane</keyword>
<keyword evidence="4" id="KW-1185">Reference proteome</keyword>
<dbReference type="Proteomes" id="UP000318103">
    <property type="component" value="Unassembled WGS sequence"/>
</dbReference>
<dbReference type="RefSeq" id="WP_055706383.1">
    <property type="nucleotide sequence ID" value="NZ_JBPJFI010000001.1"/>
</dbReference>
<organism evidence="3 4">
    <name type="scientific">Streptomyces puniciscabiei</name>
    <dbReference type="NCBI Taxonomy" id="164348"/>
    <lineage>
        <taxon>Bacteria</taxon>
        <taxon>Bacillati</taxon>
        <taxon>Actinomycetota</taxon>
        <taxon>Actinomycetes</taxon>
        <taxon>Kitasatosporales</taxon>
        <taxon>Streptomycetaceae</taxon>
        <taxon>Streptomyces</taxon>
    </lineage>
</organism>
<reference evidence="3 4" key="1">
    <citation type="submission" date="2019-06" db="EMBL/GenBank/DDBJ databases">
        <title>Sequencing the genomes of 1000 actinobacteria strains.</title>
        <authorList>
            <person name="Klenk H.-P."/>
        </authorList>
    </citation>
    <scope>NUCLEOTIDE SEQUENCE [LARGE SCALE GENOMIC DNA]</scope>
    <source>
        <strain evidence="3 4">DSM 41929</strain>
    </source>
</reference>
<dbReference type="OrthoDB" id="4246089at2"/>
<accession>A0A542UE49</accession>
<proteinExistence type="predicted"/>
<name>A0A542UE49_9ACTN</name>
<feature type="region of interest" description="Disordered" evidence="1">
    <location>
        <begin position="208"/>
        <end position="233"/>
    </location>
</feature>
<evidence type="ECO:0000256" key="1">
    <source>
        <dbReference type="SAM" id="MobiDB-lite"/>
    </source>
</evidence>